<dbReference type="AlphaFoldDB" id="A0A9X7Z781"/>
<evidence type="ECO:0000313" key="6">
    <source>
        <dbReference type="Proteomes" id="UP000663505"/>
    </source>
</evidence>
<keyword evidence="3" id="KW-0804">Transcription</keyword>
<name>A0A9X7Z781_9BACL</name>
<proteinExistence type="predicted"/>
<reference evidence="5 6" key="1">
    <citation type="submission" date="2021-02" db="EMBL/GenBank/DDBJ databases">
        <title>Alicyclobacillus curvatus sp. nov. and Alicyclobacillus mengziensis sp. nov., two acidophilic bacteria isolated from acid mine drainage.</title>
        <authorList>
            <person name="Huang Y."/>
        </authorList>
    </citation>
    <scope>NUCLEOTIDE SEQUENCE [LARGE SCALE GENOMIC DNA]</scope>
    <source>
        <strain evidence="5 6">S30H14</strain>
    </source>
</reference>
<dbReference type="InterPro" id="IPR046335">
    <property type="entry name" value="LacI/GalR-like_sensor"/>
</dbReference>
<evidence type="ECO:0000256" key="1">
    <source>
        <dbReference type="ARBA" id="ARBA00023015"/>
    </source>
</evidence>
<organism evidence="5 6">
    <name type="scientific">Alicyclobacillus mengziensis</name>
    <dbReference type="NCBI Taxonomy" id="2931921"/>
    <lineage>
        <taxon>Bacteria</taxon>
        <taxon>Bacillati</taxon>
        <taxon>Bacillota</taxon>
        <taxon>Bacilli</taxon>
        <taxon>Bacillales</taxon>
        <taxon>Alicyclobacillaceae</taxon>
        <taxon>Alicyclobacillus</taxon>
    </lineage>
</organism>
<dbReference type="EMBL" id="CP071182">
    <property type="protein sequence ID" value="QSO46938.1"/>
    <property type="molecule type" value="Genomic_DNA"/>
</dbReference>
<dbReference type="InterPro" id="IPR010982">
    <property type="entry name" value="Lambda_DNA-bd_dom_sf"/>
</dbReference>
<evidence type="ECO:0000313" key="5">
    <source>
        <dbReference type="EMBL" id="QSO46938.1"/>
    </source>
</evidence>
<gene>
    <name evidence="5" type="ORF">JZ786_21330</name>
</gene>
<dbReference type="InterPro" id="IPR000843">
    <property type="entry name" value="HTH_LacI"/>
</dbReference>
<sequence>MKVTIRDVAQQAGVSPATVSRVLNKPELVEPATRERVRNAIRVLDFQPNAIARGLSAQNSDTIGLVVPGITDLFFGELYRGIERVSRRAGMKVLLFDAQHSRHRALEGFTFLRQHQVGGIVFTSKLVSEDFDPVLERLGIPVVLALTQATSKTPLHAFKVDDVKAVFDAVSYLVSRGHRRIGMLSGQIEDDITGTLRLQGYRTGLLHYGIEFQASFVENGDYRFDSGYRAMQRLLRRQAENRLTAVFAASDEMAIGAIRCLHDNGLRVPEDLSVMGFDDLSVAHMVVPGLTTVAQPFAEIGERAVDQLLQMRSAEGVHAGATEYLPHRIVERESVQTAPAGAS</sequence>
<evidence type="ECO:0000259" key="4">
    <source>
        <dbReference type="PROSITE" id="PS50932"/>
    </source>
</evidence>
<keyword evidence="1" id="KW-0805">Transcription regulation</keyword>
<evidence type="ECO:0000256" key="2">
    <source>
        <dbReference type="ARBA" id="ARBA00023125"/>
    </source>
</evidence>
<dbReference type="PANTHER" id="PTHR30146:SF109">
    <property type="entry name" value="HTH-TYPE TRANSCRIPTIONAL REGULATOR GALS"/>
    <property type="match status" value="1"/>
</dbReference>
<dbReference type="Pfam" id="PF00356">
    <property type="entry name" value="LacI"/>
    <property type="match status" value="1"/>
</dbReference>
<dbReference type="SUPFAM" id="SSF53822">
    <property type="entry name" value="Periplasmic binding protein-like I"/>
    <property type="match status" value="1"/>
</dbReference>
<dbReference type="PANTHER" id="PTHR30146">
    <property type="entry name" value="LACI-RELATED TRANSCRIPTIONAL REPRESSOR"/>
    <property type="match status" value="1"/>
</dbReference>
<protein>
    <submittedName>
        <fullName evidence="5">LacI family DNA-binding transcriptional regulator</fullName>
    </submittedName>
</protein>
<keyword evidence="6" id="KW-1185">Reference proteome</keyword>
<dbReference type="RefSeq" id="WP_206656299.1">
    <property type="nucleotide sequence ID" value="NZ_CP071182.1"/>
</dbReference>
<dbReference type="Gene3D" id="3.40.50.2300">
    <property type="match status" value="2"/>
</dbReference>
<dbReference type="GO" id="GO:0000976">
    <property type="term" value="F:transcription cis-regulatory region binding"/>
    <property type="evidence" value="ECO:0007669"/>
    <property type="project" value="TreeGrafter"/>
</dbReference>
<dbReference type="PROSITE" id="PS00356">
    <property type="entry name" value="HTH_LACI_1"/>
    <property type="match status" value="1"/>
</dbReference>
<evidence type="ECO:0000256" key="3">
    <source>
        <dbReference type="ARBA" id="ARBA00023163"/>
    </source>
</evidence>
<dbReference type="InterPro" id="IPR028082">
    <property type="entry name" value="Peripla_BP_I"/>
</dbReference>
<dbReference type="PROSITE" id="PS50932">
    <property type="entry name" value="HTH_LACI_2"/>
    <property type="match status" value="1"/>
</dbReference>
<dbReference type="SUPFAM" id="SSF47413">
    <property type="entry name" value="lambda repressor-like DNA-binding domains"/>
    <property type="match status" value="1"/>
</dbReference>
<dbReference type="GO" id="GO:0003700">
    <property type="term" value="F:DNA-binding transcription factor activity"/>
    <property type="evidence" value="ECO:0007669"/>
    <property type="project" value="TreeGrafter"/>
</dbReference>
<keyword evidence="2 5" id="KW-0238">DNA-binding</keyword>
<dbReference type="Pfam" id="PF13377">
    <property type="entry name" value="Peripla_BP_3"/>
    <property type="match status" value="1"/>
</dbReference>
<accession>A0A9X7Z781</accession>
<dbReference type="CDD" id="cd01392">
    <property type="entry name" value="HTH_LacI"/>
    <property type="match status" value="1"/>
</dbReference>
<dbReference type="SMART" id="SM00354">
    <property type="entry name" value="HTH_LACI"/>
    <property type="match status" value="1"/>
</dbReference>
<dbReference type="KEGG" id="afx:JZ786_21330"/>
<dbReference type="Proteomes" id="UP000663505">
    <property type="component" value="Chromosome"/>
</dbReference>
<dbReference type="PRINTS" id="PR00036">
    <property type="entry name" value="HTHLACI"/>
</dbReference>
<feature type="domain" description="HTH lacI-type" evidence="4">
    <location>
        <begin position="3"/>
        <end position="57"/>
    </location>
</feature>
<dbReference type="Gene3D" id="1.10.260.40">
    <property type="entry name" value="lambda repressor-like DNA-binding domains"/>
    <property type="match status" value="1"/>
</dbReference>